<gene>
    <name evidence="1" type="ORF">C7B45_14445</name>
</gene>
<proteinExistence type="predicted"/>
<dbReference type="EMBL" id="PXYV01000058">
    <property type="protein sequence ID" value="PSR20541.1"/>
    <property type="molecule type" value="Genomic_DNA"/>
</dbReference>
<reference evidence="1 2" key="1">
    <citation type="journal article" date="2014" name="BMC Genomics">
        <title>Comparison of environmental and isolate Sulfobacillus genomes reveals diverse carbon, sulfur, nitrogen, and hydrogen metabolisms.</title>
        <authorList>
            <person name="Justice N.B."/>
            <person name="Norman A."/>
            <person name="Brown C.T."/>
            <person name="Singh A."/>
            <person name="Thomas B.C."/>
            <person name="Banfield J.F."/>
        </authorList>
    </citation>
    <scope>NUCLEOTIDE SEQUENCE [LARGE SCALE GENOMIC DNA]</scope>
    <source>
        <strain evidence="1">AMDSBA3</strain>
    </source>
</reference>
<protein>
    <submittedName>
        <fullName evidence="1">Uncharacterized protein</fullName>
    </submittedName>
</protein>
<name>A0A2T2WE72_9FIRM</name>
<dbReference type="Proteomes" id="UP000241848">
    <property type="component" value="Unassembled WGS sequence"/>
</dbReference>
<organism evidence="1 2">
    <name type="scientific">Sulfobacillus acidophilus</name>
    <dbReference type="NCBI Taxonomy" id="53633"/>
    <lineage>
        <taxon>Bacteria</taxon>
        <taxon>Bacillati</taxon>
        <taxon>Bacillota</taxon>
        <taxon>Clostridia</taxon>
        <taxon>Eubacteriales</taxon>
        <taxon>Clostridiales Family XVII. Incertae Sedis</taxon>
        <taxon>Sulfobacillus</taxon>
    </lineage>
</organism>
<dbReference type="AlphaFoldDB" id="A0A2T2WE72"/>
<evidence type="ECO:0000313" key="1">
    <source>
        <dbReference type="EMBL" id="PSR20541.1"/>
    </source>
</evidence>
<comment type="caution">
    <text evidence="1">The sequence shown here is derived from an EMBL/GenBank/DDBJ whole genome shotgun (WGS) entry which is preliminary data.</text>
</comment>
<sequence length="178" mass="20037">MERHEQIEMIVAKFFSERRDINPYASADTMRALDHVIRNGLADGLARAASVWRSIYQEQSRRVGVLTRDNPLPDAQQMADLREDKRLADMLSARVSAVHALPAPANDRVYHRIRNNDQLLELLITTDYGLAVLADSIDRLGDGVTRDTAAQSREAFEQKIAELDAALKERSRLLSSVP</sequence>
<evidence type="ECO:0000313" key="2">
    <source>
        <dbReference type="Proteomes" id="UP000241848"/>
    </source>
</evidence>
<accession>A0A2T2WE72</accession>